<gene>
    <name evidence="2" type="ORF">A8C56_10145</name>
</gene>
<dbReference type="AlphaFoldDB" id="A0A1A9I1U1"/>
<evidence type="ECO:0000313" key="2">
    <source>
        <dbReference type="EMBL" id="ANH81295.1"/>
    </source>
</evidence>
<reference evidence="2 3" key="1">
    <citation type="submission" date="2016-05" db="EMBL/GenBank/DDBJ databases">
        <title>Niabella ginsenosidivorans BS26 whole genome sequencing.</title>
        <authorList>
            <person name="Im W.T."/>
            <person name="Siddiqi M.Z."/>
        </authorList>
    </citation>
    <scope>NUCLEOTIDE SEQUENCE [LARGE SCALE GENOMIC DNA]</scope>
    <source>
        <strain evidence="2 3">BS26</strain>
    </source>
</reference>
<accession>A0A1A9I1U1</accession>
<feature type="chain" id="PRO_5008389742" evidence="1">
    <location>
        <begin position="19"/>
        <end position="200"/>
    </location>
</feature>
<dbReference type="KEGG" id="nia:A8C56_10145"/>
<evidence type="ECO:0000256" key="1">
    <source>
        <dbReference type="SAM" id="SignalP"/>
    </source>
</evidence>
<dbReference type="RefSeq" id="WP_067755324.1">
    <property type="nucleotide sequence ID" value="NZ_CP015772.1"/>
</dbReference>
<proteinExistence type="predicted"/>
<dbReference type="PROSITE" id="PS51257">
    <property type="entry name" value="PROKAR_LIPOPROTEIN"/>
    <property type="match status" value="1"/>
</dbReference>
<keyword evidence="3" id="KW-1185">Reference proteome</keyword>
<dbReference type="Proteomes" id="UP000077667">
    <property type="component" value="Chromosome"/>
</dbReference>
<evidence type="ECO:0000313" key="3">
    <source>
        <dbReference type="Proteomes" id="UP000077667"/>
    </source>
</evidence>
<dbReference type="STRING" id="1176587.A8C56_10145"/>
<organism evidence="2 3">
    <name type="scientific">Niabella ginsenosidivorans</name>
    <dbReference type="NCBI Taxonomy" id="1176587"/>
    <lineage>
        <taxon>Bacteria</taxon>
        <taxon>Pseudomonadati</taxon>
        <taxon>Bacteroidota</taxon>
        <taxon>Chitinophagia</taxon>
        <taxon>Chitinophagales</taxon>
        <taxon>Chitinophagaceae</taxon>
        <taxon>Niabella</taxon>
    </lineage>
</organism>
<feature type="signal peptide" evidence="1">
    <location>
        <begin position="1"/>
        <end position="18"/>
    </location>
</feature>
<protein>
    <submittedName>
        <fullName evidence="2">Uncharacterized protein</fullName>
    </submittedName>
</protein>
<keyword evidence="1" id="KW-0732">Signal</keyword>
<name>A0A1A9I1U1_9BACT</name>
<sequence>MKKIICCLAGLLIVAACSKNGKDAAGTGNEAITNLAVAMTAYDKIRHMWSDEIRPQLDGKNQAFTKLVITGRDGRAVITGSYSENSQSSSSTRLNQFEMNVAVTFQHFLSETGLTLDGDLVFYEIYSSRCTNGTCATHSGYNYHSPAADNDPAAITPVSVGFEYNGKSYADRIYLNADKDWDRSSWDITLLNGQKQSFTW</sequence>
<dbReference type="EMBL" id="CP015772">
    <property type="protein sequence ID" value="ANH81295.1"/>
    <property type="molecule type" value="Genomic_DNA"/>
</dbReference>